<dbReference type="STRING" id="43989.cce_3542"/>
<proteinExistence type="predicted"/>
<dbReference type="KEGG" id="cyt:cce_3542"/>
<dbReference type="AlphaFoldDB" id="B1WZZ1"/>
<dbReference type="eggNOG" id="COG0454">
    <property type="taxonomic scope" value="Bacteria"/>
</dbReference>
<name>B1WZZ1_CROS5</name>
<accession>B1WZZ1</accession>
<dbReference type="InterPro" id="IPR022060">
    <property type="entry name" value="DUF3616"/>
</dbReference>
<evidence type="ECO:0000313" key="3">
    <source>
        <dbReference type="Proteomes" id="UP000001203"/>
    </source>
</evidence>
<dbReference type="Pfam" id="PF12275">
    <property type="entry name" value="DUF3616"/>
    <property type="match status" value="1"/>
</dbReference>
<keyword evidence="3" id="KW-1185">Reference proteome</keyword>
<dbReference type="Proteomes" id="UP000001203">
    <property type="component" value="Chromosome circular"/>
</dbReference>
<sequence>MVKYLLIENIRMNAFLLTRVLLQFQSEEDDLIEELSAVTRTPDGNLWVGSDEYLSLERLTPMGNNIYGGHKVFHLKDFIDLFDHDSEVDIEGLDYSDGYIWVTGSHSFKRNKTKGKKPKKDIENLSEIERDPNRYLIARIPVLNGELVKTCTHSVDEENPLTAASVKKVDQHNLLIETLAEDEHLGKFLTMNIPSKDNGFDIEGLAVKDHKIFLGLRGPVLRGWAIIIEIELENSAPGVLTFKDLGDGSYYRKHFLDLNGLGIRELCLNGDDLIILAGPTMDLEGAMQVFRLKNVLDYSHNSLWEQESDGLETLFNLPFTIGSDHAEGLALYLCLGYENALMIVYDSPNENRRPQDHSIFADVFRLP</sequence>
<gene>
    <name evidence="2" type="ordered locus">cce_3542</name>
</gene>
<dbReference type="HOGENOM" id="CLU_039497_0_0_3"/>
<reference evidence="2 3" key="1">
    <citation type="journal article" date="2008" name="Proc. Natl. Acad. Sci. U.S.A.">
        <title>The genome of Cyanothece 51142, a unicellular diazotrophic cyanobacterium important in the marine nitrogen cycle.</title>
        <authorList>
            <person name="Welsh E.A."/>
            <person name="Liberton M."/>
            <person name="Stoeckel J."/>
            <person name="Loh T."/>
            <person name="Elvitigala T."/>
            <person name="Wang C."/>
            <person name="Wollam A."/>
            <person name="Fulton R.S."/>
            <person name="Clifton S.W."/>
            <person name="Jacobs J.M."/>
            <person name="Aurora R."/>
            <person name="Ghosh B.K."/>
            <person name="Sherman L.A."/>
            <person name="Smith R.D."/>
            <person name="Wilson R.K."/>
            <person name="Pakrasi H.B."/>
        </authorList>
    </citation>
    <scope>NUCLEOTIDE SEQUENCE [LARGE SCALE GENOMIC DNA]</scope>
    <source>
        <strain evidence="3">ATCC 51142 / BH68</strain>
    </source>
</reference>
<organism evidence="2 3">
    <name type="scientific">Crocosphaera subtropica (strain ATCC 51142 / BH68)</name>
    <name type="common">Cyanothece sp. (strain ATCC 51142)</name>
    <dbReference type="NCBI Taxonomy" id="43989"/>
    <lineage>
        <taxon>Bacteria</taxon>
        <taxon>Bacillati</taxon>
        <taxon>Cyanobacteriota</taxon>
        <taxon>Cyanophyceae</taxon>
        <taxon>Oscillatoriophycideae</taxon>
        <taxon>Chroococcales</taxon>
        <taxon>Aphanothecaceae</taxon>
        <taxon>Crocosphaera</taxon>
        <taxon>Crocosphaera subtropica</taxon>
    </lineage>
</organism>
<protein>
    <recommendedName>
        <fullName evidence="1">DUF3616 domain-containing protein</fullName>
    </recommendedName>
</protein>
<feature type="domain" description="DUF3616" evidence="1">
    <location>
        <begin position="34"/>
        <end position="362"/>
    </location>
</feature>
<evidence type="ECO:0000259" key="1">
    <source>
        <dbReference type="Pfam" id="PF12275"/>
    </source>
</evidence>
<evidence type="ECO:0000313" key="2">
    <source>
        <dbReference type="EMBL" id="ACB52890.1"/>
    </source>
</evidence>
<dbReference type="EMBL" id="CP000806">
    <property type="protein sequence ID" value="ACB52890.1"/>
    <property type="molecule type" value="Genomic_DNA"/>
</dbReference>